<name>D4YLN0_9MICO</name>
<dbReference type="Gene3D" id="1.10.10.10">
    <property type="entry name" value="Winged helix-like DNA-binding domain superfamily/Winged helix DNA-binding domain"/>
    <property type="match status" value="1"/>
</dbReference>
<dbReference type="RefSeq" id="WP_005883074.1">
    <property type="nucleotide sequence ID" value="NZ_ADNU01000023.1"/>
</dbReference>
<dbReference type="InterPro" id="IPR036388">
    <property type="entry name" value="WH-like_DNA-bd_sf"/>
</dbReference>
<dbReference type="AlphaFoldDB" id="D4YLN0"/>
<accession>D4YLN0</accession>
<dbReference type="STRING" id="585530.HMPREF0183_0840"/>
<gene>
    <name evidence="1" type="primary">tnp3504a3</name>
    <name evidence="1" type="ORF">HMPREF0183_0840</name>
</gene>
<dbReference type="InterPro" id="IPR009057">
    <property type="entry name" value="Homeodomain-like_sf"/>
</dbReference>
<dbReference type="GO" id="GO:0003677">
    <property type="term" value="F:DNA binding"/>
    <property type="evidence" value="ECO:0007669"/>
    <property type="project" value="InterPro"/>
</dbReference>
<dbReference type="InterPro" id="IPR002514">
    <property type="entry name" value="Transposase_8"/>
</dbReference>
<dbReference type="EMBL" id="ADNU01000023">
    <property type="protein sequence ID" value="EFG47763.1"/>
    <property type="molecule type" value="Genomic_DNA"/>
</dbReference>
<dbReference type="SUPFAM" id="SSF46689">
    <property type="entry name" value="Homeodomain-like"/>
    <property type="match status" value="1"/>
</dbReference>
<evidence type="ECO:0000313" key="2">
    <source>
        <dbReference type="Proteomes" id="UP000005714"/>
    </source>
</evidence>
<dbReference type="GO" id="GO:0004803">
    <property type="term" value="F:transposase activity"/>
    <property type="evidence" value="ECO:0007669"/>
    <property type="project" value="InterPro"/>
</dbReference>
<evidence type="ECO:0000313" key="1">
    <source>
        <dbReference type="EMBL" id="EFG47763.1"/>
    </source>
</evidence>
<reference evidence="1 2" key="1">
    <citation type="submission" date="2010-04" db="EMBL/GenBank/DDBJ databases">
        <authorList>
            <person name="Qin X."/>
            <person name="Bachman B."/>
            <person name="Battles P."/>
            <person name="Bell A."/>
            <person name="Bess C."/>
            <person name="Bickham C."/>
            <person name="Chaboub L."/>
            <person name="Chen D."/>
            <person name="Coyle M."/>
            <person name="Deiros D.R."/>
            <person name="Dinh H."/>
            <person name="Forbes L."/>
            <person name="Fowler G."/>
            <person name="Francisco L."/>
            <person name="Fu Q."/>
            <person name="Gubbala S."/>
            <person name="Hale W."/>
            <person name="Han Y."/>
            <person name="Hemphill L."/>
            <person name="Highlander S.K."/>
            <person name="Hirani K."/>
            <person name="Hogues M."/>
            <person name="Jackson L."/>
            <person name="Jakkamsetti A."/>
            <person name="Javaid M."/>
            <person name="Jiang H."/>
            <person name="Korchina V."/>
            <person name="Kovar C."/>
            <person name="Lara F."/>
            <person name="Lee S."/>
            <person name="Mata R."/>
            <person name="Mathew T."/>
            <person name="Moen C."/>
            <person name="Morales K."/>
            <person name="Munidasa M."/>
            <person name="Nazareth L."/>
            <person name="Ngo R."/>
            <person name="Nguyen L."/>
            <person name="Okwuonu G."/>
            <person name="Ongeri F."/>
            <person name="Patil S."/>
            <person name="Petrosino J."/>
            <person name="Pham C."/>
            <person name="Pham P."/>
            <person name="Pu L.-L."/>
            <person name="Puazo M."/>
            <person name="Raj R."/>
            <person name="Reid J."/>
            <person name="Rouhana J."/>
            <person name="Saada N."/>
            <person name="Shang Y."/>
            <person name="Simmons D."/>
            <person name="Thornton R."/>
            <person name="Warren J."/>
            <person name="Weissenberger G."/>
            <person name="Zhang J."/>
            <person name="Zhang L."/>
            <person name="Zhou C."/>
            <person name="Zhu D."/>
            <person name="Muzny D."/>
            <person name="Worley K."/>
            <person name="Gibbs R."/>
        </authorList>
    </citation>
    <scope>NUCLEOTIDE SEQUENCE [LARGE SCALE GENOMIC DNA]</scope>
    <source>
        <strain evidence="1 2">ATCC 49030</strain>
    </source>
</reference>
<sequence>MPRKFDQDAKDRVVRLVEDRFLAENMSMQAACQAVAPKLGVSWHTARQWTQQARRAGKISEPMPEDLVAENARLRRENQELRDTNELLKAASAFFASELDPKRRK</sequence>
<dbReference type="Pfam" id="PF01527">
    <property type="entry name" value="HTH_Tnp_1"/>
    <property type="match status" value="1"/>
</dbReference>
<dbReference type="OrthoDB" id="4426778at2"/>
<organism evidence="1 2">
    <name type="scientific">Brevibacterium mcbrellneri ATCC 49030</name>
    <dbReference type="NCBI Taxonomy" id="585530"/>
    <lineage>
        <taxon>Bacteria</taxon>
        <taxon>Bacillati</taxon>
        <taxon>Actinomycetota</taxon>
        <taxon>Actinomycetes</taxon>
        <taxon>Micrococcales</taxon>
        <taxon>Brevibacteriaceae</taxon>
        <taxon>Brevibacterium</taxon>
    </lineage>
</organism>
<dbReference type="eggNOG" id="COG2963">
    <property type="taxonomic scope" value="Bacteria"/>
</dbReference>
<dbReference type="GO" id="GO:0006313">
    <property type="term" value="P:DNA transposition"/>
    <property type="evidence" value="ECO:0007669"/>
    <property type="project" value="InterPro"/>
</dbReference>
<keyword evidence="2" id="KW-1185">Reference proteome</keyword>
<comment type="caution">
    <text evidence="1">The sequence shown here is derived from an EMBL/GenBank/DDBJ whole genome shotgun (WGS) entry which is preliminary data.</text>
</comment>
<protein>
    <submittedName>
        <fullName evidence="1">Transposase</fullName>
    </submittedName>
</protein>
<dbReference type="Proteomes" id="UP000005714">
    <property type="component" value="Unassembled WGS sequence"/>
</dbReference>
<proteinExistence type="predicted"/>